<accession>A0A4U7BTP1</accession>
<dbReference type="AlphaFoldDB" id="A0A4U7BTP1"/>
<dbReference type="SUPFAM" id="SSF53067">
    <property type="entry name" value="Actin-like ATPase domain"/>
    <property type="match status" value="1"/>
</dbReference>
<dbReference type="OrthoDB" id="9806197at2"/>
<dbReference type="PROSITE" id="PS01016">
    <property type="entry name" value="GLYCOPROTEASE"/>
    <property type="match status" value="1"/>
</dbReference>
<feature type="binding site" evidence="7">
    <location>
        <position position="114"/>
    </location>
    <ligand>
        <name>Fe cation</name>
        <dbReference type="ChEBI" id="CHEBI:24875"/>
    </ligand>
</feature>
<feature type="binding site" evidence="7">
    <location>
        <position position="178"/>
    </location>
    <ligand>
        <name>substrate</name>
    </ligand>
</feature>
<feature type="binding site" evidence="7">
    <location>
        <position position="165"/>
    </location>
    <ligand>
        <name>substrate</name>
    </ligand>
</feature>
<dbReference type="GO" id="GO:0061711">
    <property type="term" value="F:tRNA N(6)-L-threonylcarbamoyladenine synthase activity"/>
    <property type="evidence" value="ECO:0007669"/>
    <property type="project" value="UniProtKB-EC"/>
</dbReference>
<dbReference type="PANTHER" id="PTHR11735:SF6">
    <property type="entry name" value="TRNA N6-ADENOSINE THREONYLCARBAMOYLTRANSFERASE, MITOCHONDRIAL"/>
    <property type="match status" value="1"/>
</dbReference>
<organism evidence="9 10">
    <name type="scientific">Campylobacter aviculae</name>
    <dbReference type="NCBI Taxonomy" id="2510190"/>
    <lineage>
        <taxon>Bacteria</taxon>
        <taxon>Pseudomonadati</taxon>
        <taxon>Campylobacterota</taxon>
        <taxon>Epsilonproteobacteria</taxon>
        <taxon>Campylobacterales</taxon>
        <taxon>Campylobacteraceae</taxon>
        <taxon>Campylobacter</taxon>
    </lineage>
</organism>
<comment type="subcellular location">
    <subcellularLocation>
        <location evidence="7">Cytoplasm</location>
    </subcellularLocation>
</comment>
<keyword evidence="2 7" id="KW-0819">tRNA processing</keyword>
<comment type="similarity">
    <text evidence="7">Belongs to the KAE1 / TsaD family.</text>
</comment>
<evidence type="ECO:0000259" key="8">
    <source>
        <dbReference type="Pfam" id="PF00814"/>
    </source>
</evidence>
<keyword evidence="10" id="KW-1185">Reference proteome</keyword>
<dbReference type="HAMAP" id="MF_01445">
    <property type="entry name" value="TsaD"/>
    <property type="match status" value="1"/>
</dbReference>
<dbReference type="Gene3D" id="3.30.420.40">
    <property type="match status" value="2"/>
</dbReference>
<keyword evidence="1 7" id="KW-0808">Transferase</keyword>
<protein>
    <recommendedName>
        <fullName evidence="7">tRNA N6-adenosine threonylcarbamoyltransferase</fullName>
        <ecNumber evidence="7">2.3.1.234</ecNumber>
    </recommendedName>
    <alternativeName>
        <fullName evidence="7">N6-L-threonylcarbamoyladenine synthase</fullName>
        <shortName evidence="7">t(6)A synthase</shortName>
    </alternativeName>
    <alternativeName>
        <fullName evidence="7">t(6)A37 threonylcarbamoyladenosine biosynthesis protein TsaD</fullName>
    </alternativeName>
    <alternativeName>
        <fullName evidence="7">tRNA threonylcarbamoyladenosine biosynthesis protein TsaD</fullName>
    </alternativeName>
</protein>
<evidence type="ECO:0000313" key="9">
    <source>
        <dbReference type="EMBL" id="TKX31677.1"/>
    </source>
</evidence>
<reference evidence="9 10" key="1">
    <citation type="submission" date="2018-05" db="EMBL/GenBank/DDBJ databases">
        <title>Novel Campyloabacter and Helicobacter Species and Strains.</title>
        <authorList>
            <person name="Mannion A.J."/>
            <person name="Shen Z."/>
            <person name="Fox J.G."/>
        </authorList>
    </citation>
    <scope>NUCLEOTIDE SEQUENCE [LARGE SCALE GENOMIC DNA]</scope>
    <source>
        <strain evidence="10">MIT17-670</strain>
    </source>
</reference>
<gene>
    <name evidence="7" type="primary">tsaD</name>
    <name evidence="9" type="ORF">CQA76_06090</name>
</gene>
<keyword evidence="3 7" id="KW-0479">Metal-binding</keyword>
<dbReference type="Proteomes" id="UP000310353">
    <property type="component" value="Unassembled WGS sequence"/>
</dbReference>
<dbReference type="InterPro" id="IPR043129">
    <property type="entry name" value="ATPase_NBD"/>
</dbReference>
<name>A0A4U7BTP1_9BACT</name>
<feature type="binding site" evidence="7">
    <location>
        <position position="271"/>
    </location>
    <ligand>
        <name>substrate</name>
    </ligand>
</feature>
<comment type="function">
    <text evidence="7">Required for the formation of a threonylcarbamoyl group on adenosine at position 37 (t(6)A37) in tRNAs that read codons beginning with adenine. Is involved in the transfer of the threonylcarbamoyl moiety of threonylcarbamoyl-AMP (TC-AMP) to the N6 group of A37, together with TsaE and TsaB. TsaD likely plays a direct catalytic role in this reaction.</text>
</comment>
<evidence type="ECO:0000313" key="10">
    <source>
        <dbReference type="Proteomes" id="UP000310353"/>
    </source>
</evidence>
<keyword evidence="5 7" id="KW-0012">Acyltransferase</keyword>
<dbReference type="PANTHER" id="PTHR11735">
    <property type="entry name" value="TRNA N6-ADENOSINE THREONYLCARBAMOYLTRANSFERASE"/>
    <property type="match status" value="1"/>
</dbReference>
<dbReference type="NCBIfam" id="TIGR00329">
    <property type="entry name" value="gcp_kae1"/>
    <property type="match status" value="1"/>
</dbReference>
<dbReference type="PRINTS" id="PR00789">
    <property type="entry name" value="OSIALOPTASE"/>
</dbReference>
<dbReference type="InterPro" id="IPR017860">
    <property type="entry name" value="Peptidase_M22_CS"/>
</dbReference>
<feature type="domain" description="Gcp-like" evidence="8">
    <location>
        <begin position="33"/>
        <end position="305"/>
    </location>
</feature>
<dbReference type="NCBIfam" id="TIGR03723">
    <property type="entry name" value="T6A_TsaD_YgjD"/>
    <property type="match status" value="1"/>
</dbReference>
<evidence type="ECO:0000256" key="6">
    <source>
        <dbReference type="ARBA" id="ARBA00048117"/>
    </source>
</evidence>
<evidence type="ECO:0000256" key="5">
    <source>
        <dbReference type="ARBA" id="ARBA00023315"/>
    </source>
</evidence>
<keyword evidence="4 7" id="KW-0408">Iron</keyword>
<evidence type="ECO:0000256" key="1">
    <source>
        <dbReference type="ARBA" id="ARBA00022679"/>
    </source>
</evidence>
<evidence type="ECO:0000256" key="3">
    <source>
        <dbReference type="ARBA" id="ARBA00022723"/>
    </source>
</evidence>
<dbReference type="GO" id="GO:0002949">
    <property type="term" value="P:tRNA threonylcarbamoyladenosine modification"/>
    <property type="evidence" value="ECO:0007669"/>
    <property type="project" value="UniProtKB-UniRule"/>
</dbReference>
<dbReference type="InterPro" id="IPR017861">
    <property type="entry name" value="KAE1/TsaD"/>
</dbReference>
<dbReference type="EC" id="2.3.1.234" evidence="7"/>
<dbReference type="Pfam" id="PF00814">
    <property type="entry name" value="TsaD"/>
    <property type="match status" value="1"/>
</dbReference>
<keyword evidence="7" id="KW-0963">Cytoplasm</keyword>
<feature type="binding site" evidence="7">
    <location>
        <position position="110"/>
    </location>
    <ligand>
        <name>Fe cation</name>
        <dbReference type="ChEBI" id="CHEBI:24875"/>
    </ligand>
</feature>
<feature type="binding site" evidence="7">
    <location>
        <position position="299"/>
    </location>
    <ligand>
        <name>Fe cation</name>
        <dbReference type="ChEBI" id="CHEBI:24875"/>
    </ligand>
</feature>
<comment type="catalytic activity">
    <reaction evidence="6 7">
        <text>L-threonylcarbamoyladenylate + adenosine(37) in tRNA = N(6)-L-threonylcarbamoyladenosine(37) in tRNA + AMP + H(+)</text>
        <dbReference type="Rhea" id="RHEA:37059"/>
        <dbReference type="Rhea" id="RHEA-COMP:10162"/>
        <dbReference type="Rhea" id="RHEA-COMP:10163"/>
        <dbReference type="ChEBI" id="CHEBI:15378"/>
        <dbReference type="ChEBI" id="CHEBI:73682"/>
        <dbReference type="ChEBI" id="CHEBI:74411"/>
        <dbReference type="ChEBI" id="CHEBI:74418"/>
        <dbReference type="ChEBI" id="CHEBI:456215"/>
        <dbReference type="EC" id="2.3.1.234"/>
    </reaction>
</comment>
<feature type="binding site" evidence="7">
    <location>
        <begin position="132"/>
        <end position="136"/>
    </location>
    <ligand>
        <name>substrate</name>
    </ligand>
</feature>
<evidence type="ECO:0000256" key="2">
    <source>
        <dbReference type="ARBA" id="ARBA00022694"/>
    </source>
</evidence>
<proteinExistence type="inferred from homology"/>
<dbReference type="GO" id="GO:0005737">
    <property type="term" value="C:cytoplasm"/>
    <property type="evidence" value="ECO:0007669"/>
    <property type="project" value="UniProtKB-SubCell"/>
</dbReference>
<dbReference type="RefSeq" id="WP_137622531.1">
    <property type="nucleotide sequence ID" value="NZ_NXMA01000009.1"/>
</dbReference>
<evidence type="ECO:0000256" key="4">
    <source>
        <dbReference type="ARBA" id="ARBA00023004"/>
    </source>
</evidence>
<feature type="binding site" evidence="7">
    <location>
        <position position="182"/>
    </location>
    <ligand>
        <name>substrate</name>
    </ligand>
</feature>
<dbReference type="InterPro" id="IPR000905">
    <property type="entry name" value="Gcp-like_dom"/>
</dbReference>
<comment type="caution">
    <text evidence="9">The sequence shown here is derived from an EMBL/GenBank/DDBJ whole genome shotgun (WGS) entry which is preliminary data.</text>
</comment>
<dbReference type="EMBL" id="NXMA01000009">
    <property type="protein sequence ID" value="TKX31677.1"/>
    <property type="molecule type" value="Genomic_DNA"/>
</dbReference>
<evidence type="ECO:0000256" key="7">
    <source>
        <dbReference type="HAMAP-Rule" id="MF_01445"/>
    </source>
</evidence>
<dbReference type="GO" id="GO:0005506">
    <property type="term" value="F:iron ion binding"/>
    <property type="evidence" value="ECO:0007669"/>
    <property type="project" value="UniProtKB-UniRule"/>
</dbReference>
<dbReference type="InterPro" id="IPR022450">
    <property type="entry name" value="TsaD"/>
</dbReference>
<sequence length="335" mass="37152">MKNLILAIESSCDDSSIAIINKDNLECVFYKKISQELEHSVYGGVVPELAARLHSAALPNILAQCKDYFSKLCAIAVTNEPGLSVSLLGGITMAKTLAVGLKLPLIAINHLKGHIYSLFLEEEVNLDIGILLVSGGHTMALYIDDKREIQILVSTNDDSFGESFDKVAKMMGLGYPGGVIIENLAKKAKDKNIKFSIPLKHSKELAYSFSGLKNAVRLEILKYENLDENIKAEIAYGFEEAACEHILDKLEKIFKQYSFKQFGIVGGASANLTLRSRLQNLCEKYHTKLKLAPLKYCSDNALMIARAAVDAYKRSEFVNIDEEILSPKNKNFLRI</sequence>
<comment type="cofactor">
    <cofactor evidence="7">
        <name>Fe(2+)</name>
        <dbReference type="ChEBI" id="CHEBI:29033"/>
    </cofactor>
    <text evidence="7">Binds 1 Fe(2+) ion per subunit.</text>
</comment>